<evidence type="ECO:0000256" key="1">
    <source>
        <dbReference type="SAM" id="MobiDB-lite"/>
    </source>
</evidence>
<feature type="region of interest" description="Disordered" evidence="1">
    <location>
        <begin position="1"/>
        <end position="67"/>
    </location>
</feature>
<dbReference type="AlphaFoldDB" id="A0A8T0D618"/>
<protein>
    <submittedName>
        <fullName evidence="3">Uncharacterized protein</fullName>
    </submittedName>
</protein>
<gene>
    <name evidence="3" type="ORF">P879_11639</name>
</gene>
<proteinExistence type="predicted"/>
<accession>A0A8T0D618</accession>
<keyword evidence="2" id="KW-0812">Transmembrane</keyword>
<evidence type="ECO:0000313" key="3">
    <source>
        <dbReference type="EMBL" id="KAF8563012.1"/>
    </source>
</evidence>
<feature type="region of interest" description="Disordered" evidence="1">
    <location>
        <begin position="102"/>
        <end position="128"/>
    </location>
</feature>
<keyword evidence="4" id="KW-1185">Reference proteome</keyword>
<keyword evidence="2" id="KW-0472">Membrane</keyword>
<evidence type="ECO:0000256" key="2">
    <source>
        <dbReference type="SAM" id="Phobius"/>
    </source>
</evidence>
<keyword evidence="2" id="KW-1133">Transmembrane helix</keyword>
<dbReference type="EMBL" id="JTDF01015149">
    <property type="protein sequence ID" value="KAF8563012.1"/>
    <property type="molecule type" value="Genomic_DNA"/>
</dbReference>
<feature type="transmembrane region" description="Helical" evidence="2">
    <location>
        <begin position="155"/>
        <end position="178"/>
    </location>
</feature>
<sequence length="182" mass="19921">MTDQAQNGDILDFESKKKKKNKALPEAKASVDTVDVQDPLDFGVKKKKKSKPLDLSESQIEADAKDDSLVDELTEKKRKKVVITEETVDSLADKLGDELSFGSKKKRKKPKAIDADALEPGAVGENDGDTLSKENVDSSGFTYDMVRQSNLPHHLGLLFGSAVAIPNLIVSLFVAWAYTPMN</sequence>
<reference evidence="3 4" key="1">
    <citation type="submission" date="2019-07" db="EMBL/GenBank/DDBJ databases">
        <title>Annotation for the trematode Paragonimus westermani.</title>
        <authorList>
            <person name="Choi Y.-J."/>
        </authorList>
    </citation>
    <scope>NUCLEOTIDE SEQUENCE [LARGE SCALE GENOMIC DNA]</scope>
    <source>
        <strain evidence="3">180907_Pwestermani</strain>
    </source>
</reference>
<evidence type="ECO:0000313" key="4">
    <source>
        <dbReference type="Proteomes" id="UP000699462"/>
    </source>
</evidence>
<dbReference type="Proteomes" id="UP000699462">
    <property type="component" value="Unassembled WGS sequence"/>
</dbReference>
<name>A0A8T0D618_9TREM</name>
<organism evidence="3 4">
    <name type="scientific">Paragonimus westermani</name>
    <dbReference type="NCBI Taxonomy" id="34504"/>
    <lineage>
        <taxon>Eukaryota</taxon>
        <taxon>Metazoa</taxon>
        <taxon>Spiralia</taxon>
        <taxon>Lophotrochozoa</taxon>
        <taxon>Platyhelminthes</taxon>
        <taxon>Trematoda</taxon>
        <taxon>Digenea</taxon>
        <taxon>Plagiorchiida</taxon>
        <taxon>Troglotremata</taxon>
        <taxon>Troglotrematidae</taxon>
        <taxon>Paragonimus</taxon>
    </lineage>
</organism>
<comment type="caution">
    <text evidence="3">The sequence shown here is derived from an EMBL/GenBank/DDBJ whole genome shotgun (WGS) entry which is preliminary data.</text>
</comment>